<dbReference type="AlphaFoldDB" id="A0A3A3G7N7"/>
<keyword evidence="2" id="KW-1003">Cell membrane</keyword>
<reference evidence="8" key="1">
    <citation type="submission" date="2018-09" db="EMBL/GenBank/DDBJ databases">
        <authorList>
            <person name="Zhu H."/>
        </authorList>
    </citation>
    <scope>NUCLEOTIDE SEQUENCE [LARGE SCALE GENOMIC DNA]</scope>
    <source>
        <strain evidence="8">K1S02-23</strain>
    </source>
</reference>
<dbReference type="CDD" id="cd07984">
    <property type="entry name" value="LPLAT_LABLAT-like"/>
    <property type="match status" value="1"/>
</dbReference>
<gene>
    <name evidence="7" type="ORF">D3878_18985</name>
</gene>
<keyword evidence="3" id="KW-0997">Cell inner membrane</keyword>
<dbReference type="Proteomes" id="UP000266327">
    <property type="component" value="Unassembled WGS sequence"/>
</dbReference>
<dbReference type="PIRSF" id="PIRSF026649">
    <property type="entry name" value="MsbB"/>
    <property type="match status" value="1"/>
</dbReference>
<evidence type="ECO:0000256" key="3">
    <source>
        <dbReference type="ARBA" id="ARBA00022519"/>
    </source>
</evidence>
<dbReference type="OrthoDB" id="8524027at2"/>
<dbReference type="RefSeq" id="WP_119788002.1">
    <property type="nucleotide sequence ID" value="NZ_QYUQ01000002.1"/>
</dbReference>
<dbReference type="Pfam" id="PF03279">
    <property type="entry name" value="Lip_A_acyltrans"/>
    <property type="match status" value="1"/>
</dbReference>
<keyword evidence="5" id="KW-0472">Membrane</keyword>
<comment type="caution">
    <text evidence="7">The sequence shown here is derived from an EMBL/GenBank/DDBJ whole genome shotgun (WGS) entry which is preliminary data.</text>
</comment>
<dbReference type="PANTHER" id="PTHR30606">
    <property type="entry name" value="LIPID A BIOSYNTHESIS LAUROYL ACYLTRANSFERASE"/>
    <property type="match status" value="1"/>
</dbReference>
<evidence type="ECO:0000313" key="7">
    <source>
        <dbReference type="EMBL" id="RJG04527.1"/>
    </source>
</evidence>
<dbReference type="GO" id="GO:0005886">
    <property type="term" value="C:plasma membrane"/>
    <property type="evidence" value="ECO:0007669"/>
    <property type="project" value="UniProtKB-SubCell"/>
</dbReference>
<evidence type="ECO:0000256" key="5">
    <source>
        <dbReference type="ARBA" id="ARBA00023136"/>
    </source>
</evidence>
<accession>A0A3A3G7N7</accession>
<proteinExistence type="predicted"/>
<protein>
    <submittedName>
        <fullName evidence="7">Lysophospholipid acyltransferase family protein</fullName>
    </submittedName>
</protein>
<comment type="subcellular location">
    <subcellularLocation>
        <location evidence="1">Cell inner membrane</location>
    </subcellularLocation>
</comment>
<dbReference type="NCBIfam" id="NF006487">
    <property type="entry name" value="PRK08905.1"/>
    <property type="match status" value="1"/>
</dbReference>
<dbReference type="GO" id="GO:0009247">
    <property type="term" value="P:glycolipid biosynthetic process"/>
    <property type="evidence" value="ECO:0007669"/>
    <property type="project" value="UniProtKB-ARBA"/>
</dbReference>
<keyword evidence="4 7" id="KW-0808">Transferase</keyword>
<dbReference type="InterPro" id="IPR004960">
    <property type="entry name" value="LipA_acyltrans"/>
</dbReference>
<dbReference type="PANTHER" id="PTHR30606:SF10">
    <property type="entry name" value="PHOSPHATIDYLINOSITOL MANNOSIDE ACYLTRANSFERASE"/>
    <property type="match status" value="1"/>
</dbReference>
<keyword evidence="8" id="KW-1185">Reference proteome</keyword>
<evidence type="ECO:0000256" key="1">
    <source>
        <dbReference type="ARBA" id="ARBA00004533"/>
    </source>
</evidence>
<evidence type="ECO:0000256" key="4">
    <source>
        <dbReference type="ARBA" id="ARBA00022679"/>
    </source>
</evidence>
<evidence type="ECO:0000256" key="2">
    <source>
        <dbReference type="ARBA" id="ARBA00022475"/>
    </source>
</evidence>
<dbReference type="GO" id="GO:0016746">
    <property type="term" value="F:acyltransferase activity"/>
    <property type="evidence" value="ECO:0007669"/>
    <property type="project" value="UniProtKB-KW"/>
</dbReference>
<keyword evidence="6 7" id="KW-0012">Acyltransferase</keyword>
<dbReference type="EMBL" id="QYUQ01000002">
    <property type="protein sequence ID" value="RJG04527.1"/>
    <property type="molecule type" value="Genomic_DNA"/>
</dbReference>
<organism evidence="7 8">
    <name type="scientific">Noviherbaspirillum sedimenti</name>
    <dbReference type="NCBI Taxonomy" id="2320865"/>
    <lineage>
        <taxon>Bacteria</taxon>
        <taxon>Pseudomonadati</taxon>
        <taxon>Pseudomonadota</taxon>
        <taxon>Betaproteobacteria</taxon>
        <taxon>Burkholderiales</taxon>
        <taxon>Oxalobacteraceae</taxon>
        <taxon>Noviherbaspirillum</taxon>
    </lineage>
</organism>
<name>A0A3A3G7N7_9BURK</name>
<evidence type="ECO:0000256" key="6">
    <source>
        <dbReference type="ARBA" id="ARBA00023315"/>
    </source>
</evidence>
<evidence type="ECO:0000313" key="8">
    <source>
        <dbReference type="Proteomes" id="UP000266327"/>
    </source>
</evidence>
<sequence>MLVNLFRLLSRLPLPVLHALGTTLGWLVYLASPAYRRRLKDNITRAGHAAHLHAAIAEAGKNIMELPFIWCARPERVLPLAQIADWDVVQAALDQGRGIIFLTPHLGCFEILAQGFAARHPLTVLYRPPRKASLKPLIEGARARANLALAPANLSGVRILFKALKKGQPIGLLPDQVPQNGEGVWADFFGKPAYTMTLPAKLRQMSDAPIVLAYARRLPRGAGYRLHFAPFEGELGDTPEQQARAINAAMEKLIARCPEQYFWSYNRYKIPAGVAAPSSNQQDPS</sequence>